<protein>
    <submittedName>
        <fullName evidence="5">Molybdate transport system substrate-binding protein</fullName>
    </submittedName>
</protein>
<dbReference type="PANTHER" id="PTHR30632">
    <property type="entry name" value="MOLYBDATE-BINDING PERIPLASMIC PROTEIN"/>
    <property type="match status" value="1"/>
</dbReference>
<keyword evidence="6" id="KW-1185">Reference proteome</keyword>
<evidence type="ECO:0000256" key="2">
    <source>
        <dbReference type="ARBA" id="ARBA00022723"/>
    </source>
</evidence>
<dbReference type="GO" id="GO:0030973">
    <property type="term" value="F:molybdate ion binding"/>
    <property type="evidence" value="ECO:0007669"/>
    <property type="project" value="TreeGrafter"/>
</dbReference>
<dbReference type="EMBL" id="SMGQ01000013">
    <property type="protein sequence ID" value="TCK92907.1"/>
    <property type="molecule type" value="Genomic_DNA"/>
</dbReference>
<reference evidence="5 6" key="1">
    <citation type="submission" date="2019-03" db="EMBL/GenBank/DDBJ databases">
        <title>Genomic Encyclopedia of Type Strains, Phase IV (KMG-IV): sequencing the most valuable type-strain genomes for metagenomic binning, comparative biology and taxonomic classification.</title>
        <authorList>
            <person name="Goeker M."/>
        </authorList>
    </citation>
    <scope>NUCLEOTIDE SEQUENCE [LARGE SCALE GENOMIC DNA]</scope>
    <source>
        <strain evidence="5 6">DSM 24176</strain>
    </source>
</reference>
<keyword evidence="2 4" id="KW-0479">Metal-binding</keyword>
<dbReference type="GO" id="GO:0015689">
    <property type="term" value="P:molybdate ion transport"/>
    <property type="evidence" value="ECO:0007669"/>
    <property type="project" value="InterPro"/>
</dbReference>
<gene>
    <name evidence="5" type="ORF">EDC19_2063</name>
</gene>
<feature type="binding site" evidence="4">
    <location>
        <position position="38"/>
    </location>
    <ligand>
        <name>molybdate</name>
        <dbReference type="ChEBI" id="CHEBI:36264"/>
    </ligand>
</feature>
<feature type="binding site" evidence="4">
    <location>
        <position position="179"/>
    </location>
    <ligand>
        <name>molybdate</name>
        <dbReference type="ChEBI" id="CHEBI:36264"/>
    </ligand>
</feature>
<dbReference type="Gene3D" id="3.40.190.10">
    <property type="entry name" value="Periplasmic binding protein-like II"/>
    <property type="match status" value="2"/>
</dbReference>
<evidence type="ECO:0000313" key="6">
    <source>
        <dbReference type="Proteomes" id="UP000294545"/>
    </source>
</evidence>
<dbReference type="NCBIfam" id="TIGR01256">
    <property type="entry name" value="modA"/>
    <property type="match status" value="1"/>
</dbReference>
<evidence type="ECO:0000256" key="1">
    <source>
        <dbReference type="ARBA" id="ARBA00009175"/>
    </source>
</evidence>
<dbReference type="AlphaFoldDB" id="A0A4R1MK42"/>
<evidence type="ECO:0000256" key="3">
    <source>
        <dbReference type="ARBA" id="ARBA00022729"/>
    </source>
</evidence>
<name>A0A4R1MK42_9FIRM</name>
<comment type="caution">
    <text evidence="5">The sequence shown here is derived from an EMBL/GenBank/DDBJ whole genome shotgun (WGS) entry which is preliminary data.</text>
</comment>
<dbReference type="InterPro" id="IPR050682">
    <property type="entry name" value="ModA/WtpA"/>
</dbReference>
<keyword evidence="4" id="KW-0500">Molybdenum</keyword>
<dbReference type="PANTHER" id="PTHR30632:SF0">
    <property type="entry name" value="SULFATE-BINDING PROTEIN"/>
    <property type="match status" value="1"/>
</dbReference>
<dbReference type="Pfam" id="PF13531">
    <property type="entry name" value="SBP_bac_11"/>
    <property type="match status" value="1"/>
</dbReference>
<proteinExistence type="inferred from homology"/>
<dbReference type="SUPFAM" id="SSF53850">
    <property type="entry name" value="Periplasmic binding protein-like II"/>
    <property type="match status" value="1"/>
</dbReference>
<evidence type="ECO:0000313" key="5">
    <source>
        <dbReference type="EMBL" id="TCK92907.1"/>
    </source>
</evidence>
<dbReference type="PROSITE" id="PS51257">
    <property type="entry name" value="PROKAR_LIPOPROTEIN"/>
    <property type="match status" value="1"/>
</dbReference>
<dbReference type="RefSeq" id="WP_132282756.1">
    <property type="nucleotide sequence ID" value="NZ_SMGQ01000013.1"/>
</dbReference>
<keyword evidence="3" id="KW-0732">Signal</keyword>
<organism evidence="5 6">
    <name type="scientific">Natranaerovirga hydrolytica</name>
    <dbReference type="NCBI Taxonomy" id="680378"/>
    <lineage>
        <taxon>Bacteria</taxon>
        <taxon>Bacillati</taxon>
        <taxon>Bacillota</taxon>
        <taxon>Clostridia</taxon>
        <taxon>Lachnospirales</taxon>
        <taxon>Natranaerovirgaceae</taxon>
        <taxon>Natranaerovirga</taxon>
    </lineage>
</organism>
<comment type="similarity">
    <text evidence="1">Belongs to the bacterial solute-binding protein ModA family.</text>
</comment>
<accession>A0A4R1MK42</accession>
<evidence type="ECO:0000256" key="4">
    <source>
        <dbReference type="PIRSR" id="PIRSR004846-1"/>
    </source>
</evidence>
<feature type="binding site" evidence="4">
    <location>
        <position position="66"/>
    </location>
    <ligand>
        <name>molybdate</name>
        <dbReference type="ChEBI" id="CHEBI:36264"/>
    </ligand>
</feature>
<dbReference type="InterPro" id="IPR005950">
    <property type="entry name" value="ModA"/>
</dbReference>
<feature type="binding site" evidence="4">
    <location>
        <position position="197"/>
    </location>
    <ligand>
        <name>molybdate</name>
        <dbReference type="ChEBI" id="CHEBI:36264"/>
    </ligand>
</feature>
<dbReference type="Proteomes" id="UP000294545">
    <property type="component" value="Unassembled WGS sequence"/>
</dbReference>
<dbReference type="OrthoDB" id="9785015at2"/>
<sequence>MKKEKMMVLFVVLVLGLTGCRSTVKSEGGTLNVIAAASLTEVFTALKEDFEKENQSLSINLTFAGSQSCVAQIKESDRFDVFASADERYMTEVIDQGYVHSQEEILFAKNQLAIVASKDSNIVNLHNLLQEDYTVVIADDSVPIGQYTLDLLSGLEEQETYNGIYERLMKNVVSKEISVKMVWSKIQINEIDVGIVYQTDIIKESSIHQIDIPSELNVSTSYYIAPLMRSNNKAVANQWIDYIESEKGKAILVEYGYDI</sequence>
<dbReference type="GO" id="GO:0046872">
    <property type="term" value="F:metal ion binding"/>
    <property type="evidence" value="ECO:0007669"/>
    <property type="project" value="UniProtKB-KW"/>
</dbReference>
<dbReference type="PIRSF" id="PIRSF004846">
    <property type="entry name" value="ModA"/>
    <property type="match status" value="1"/>
</dbReference>